<dbReference type="EMBL" id="CATNWA010014621">
    <property type="protein sequence ID" value="CAI9574026.1"/>
    <property type="molecule type" value="Genomic_DNA"/>
</dbReference>
<organism evidence="1 2">
    <name type="scientific">Staurois parvus</name>
    <dbReference type="NCBI Taxonomy" id="386267"/>
    <lineage>
        <taxon>Eukaryota</taxon>
        <taxon>Metazoa</taxon>
        <taxon>Chordata</taxon>
        <taxon>Craniata</taxon>
        <taxon>Vertebrata</taxon>
        <taxon>Euteleostomi</taxon>
        <taxon>Amphibia</taxon>
        <taxon>Batrachia</taxon>
        <taxon>Anura</taxon>
        <taxon>Neobatrachia</taxon>
        <taxon>Ranoidea</taxon>
        <taxon>Ranidae</taxon>
        <taxon>Staurois</taxon>
    </lineage>
</organism>
<protein>
    <submittedName>
        <fullName evidence="1">Uncharacterized protein</fullName>
    </submittedName>
</protein>
<proteinExistence type="predicted"/>
<evidence type="ECO:0000313" key="2">
    <source>
        <dbReference type="Proteomes" id="UP001162483"/>
    </source>
</evidence>
<keyword evidence="2" id="KW-1185">Reference proteome</keyword>
<gene>
    <name evidence="1" type="ORF">SPARVUS_LOCUS7864366</name>
</gene>
<dbReference type="Proteomes" id="UP001162483">
    <property type="component" value="Unassembled WGS sequence"/>
</dbReference>
<sequence>PVSLAALCSQHWHLQCGHPAVIACGYHSLVLTEYVRVALRFVNGPVVFWDLSRVPED</sequence>
<feature type="non-terminal residue" evidence="1">
    <location>
        <position position="1"/>
    </location>
</feature>
<reference evidence="1" key="1">
    <citation type="submission" date="2023-05" db="EMBL/GenBank/DDBJ databases">
        <authorList>
            <person name="Stuckert A."/>
        </authorList>
    </citation>
    <scope>NUCLEOTIDE SEQUENCE</scope>
</reference>
<comment type="caution">
    <text evidence="1">The sequence shown here is derived from an EMBL/GenBank/DDBJ whole genome shotgun (WGS) entry which is preliminary data.</text>
</comment>
<evidence type="ECO:0000313" key="1">
    <source>
        <dbReference type="EMBL" id="CAI9574026.1"/>
    </source>
</evidence>
<name>A0ABN9DRD3_9NEOB</name>
<accession>A0ABN9DRD3</accession>